<comment type="pathway">
    <text evidence="1 9">Amino-acid biosynthesis; L-tryptophan biosynthesis; L-tryptophan from chorismate: step 2/5.</text>
</comment>
<dbReference type="FunFam" id="3.40.1030.10:FF:000002">
    <property type="entry name" value="Anthranilate phosphoribosyltransferase"/>
    <property type="match status" value="1"/>
</dbReference>
<dbReference type="GO" id="GO:0004048">
    <property type="term" value="F:anthranilate phosphoribosyltransferase activity"/>
    <property type="evidence" value="ECO:0007669"/>
    <property type="project" value="UniProtKB-UniRule"/>
</dbReference>
<feature type="binding site" evidence="9">
    <location>
        <position position="166"/>
    </location>
    <ligand>
        <name>anthranilate</name>
        <dbReference type="ChEBI" id="CHEBI:16567"/>
        <label>2</label>
    </ligand>
</feature>
<dbReference type="Proteomes" id="UP000005850">
    <property type="component" value="Chromosome"/>
</dbReference>
<dbReference type="SUPFAM" id="SSF47648">
    <property type="entry name" value="Nucleoside phosphorylase/phosphoribosyltransferase N-terminal domain"/>
    <property type="match status" value="1"/>
</dbReference>
<feature type="binding site" evidence="9">
    <location>
        <position position="80"/>
    </location>
    <ligand>
        <name>5-phospho-alpha-D-ribose 1-diphosphate</name>
        <dbReference type="ChEBI" id="CHEBI:58017"/>
    </ligand>
</feature>
<comment type="catalytic activity">
    <reaction evidence="7 9">
        <text>N-(5-phospho-beta-D-ribosyl)anthranilate + diphosphate = 5-phospho-alpha-D-ribose 1-diphosphate + anthranilate</text>
        <dbReference type="Rhea" id="RHEA:11768"/>
        <dbReference type="ChEBI" id="CHEBI:16567"/>
        <dbReference type="ChEBI" id="CHEBI:18277"/>
        <dbReference type="ChEBI" id="CHEBI:33019"/>
        <dbReference type="ChEBI" id="CHEBI:58017"/>
        <dbReference type="EC" id="2.4.2.18"/>
    </reaction>
</comment>
<dbReference type="GO" id="GO:0000162">
    <property type="term" value="P:L-tryptophan biosynthetic process"/>
    <property type="evidence" value="ECO:0007669"/>
    <property type="project" value="UniProtKB-UniRule"/>
</dbReference>
<evidence type="ECO:0000313" key="12">
    <source>
        <dbReference type="EMBL" id="AIG26244.1"/>
    </source>
</evidence>
<dbReference type="Gene3D" id="1.20.970.10">
    <property type="entry name" value="Transferase, Pyrimidine Nucleoside Phosphorylase, Chain C"/>
    <property type="match status" value="1"/>
</dbReference>
<comment type="similarity">
    <text evidence="8">In the C-terminal section; belongs to the anthranilate phosphoribosyltransferase family.</text>
</comment>
<name>A0A075R310_BRELA</name>
<accession>A0A075R310</accession>
<dbReference type="UniPathway" id="UPA00035">
    <property type="reaction ID" value="UER00041"/>
</dbReference>
<dbReference type="HAMAP" id="MF_00211">
    <property type="entry name" value="TrpD"/>
    <property type="match status" value="1"/>
</dbReference>
<proteinExistence type="inferred from homology"/>
<feature type="binding site" evidence="9">
    <location>
        <position position="92"/>
    </location>
    <ligand>
        <name>Mg(2+)</name>
        <dbReference type="ChEBI" id="CHEBI:18420"/>
        <label>1</label>
    </ligand>
</feature>
<keyword evidence="2 9" id="KW-0028">Amino-acid biosynthesis</keyword>
<feature type="binding site" evidence="9">
    <location>
        <position position="111"/>
    </location>
    <ligand>
        <name>anthranilate</name>
        <dbReference type="ChEBI" id="CHEBI:16567"/>
        <label>1</label>
    </ligand>
</feature>
<feature type="binding site" evidence="9">
    <location>
        <position position="226"/>
    </location>
    <ligand>
        <name>Mg(2+)</name>
        <dbReference type="ChEBI" id="CHEBI:18420"/>
        <label>1</label>
    </ligand>
</feature>
<keyword evidence="5 9" id="KW-0822">Tryptophan biosynthesis</keyword>
<organism evidence="12 13">
    <name type="scientific">Brevibacillus laterosporus LMG 15441</name>
    <dbReference type="NCBI Taxonomy" id="1042163"/>
    <lineage>
        <taxon>Bacteria</taxon>
        <taxon>Bacillati</taxon>
        <taxon>Bacillota</taxon>
        <taxon>Bacilli</taxon>
        <taxon>Bacillales</taxon>
        <taxon>Paenibacillaceae</taxon>
        <taxon>Brevibacillus</taxon>
    </lineage>
</organism>
<comment type="subunit">
    <text evidence="9">Homodimer.</text>
</comment>
<comment type="cofactor">
    <cofactor evidence="9">
        <name>Mg(2+)</name>
        <dbReference type="ChEBI" id="CHEBI:18420"/>
    </cofactor>
    <text evidence="9">Binds 2 magnesium ions per monomer.</text>
</comment>
<keyword evidence="13" id="KW-1185">Reference proteome</keyword>
<comment type="similarity">
    <text evidence="9">Belongs to the anthranilate phosphoribosyltransferase family.</text>
</comment>
<gene>
    <name evidence="9" type="primary">trpD</name>
    <name evidence="12" type="ORF">BRLA_c019230</name>
</gene>
<keyword evidence="9" id="KW-0460">Magnesium</keyword>
<feature type="binding site" evidence="9">
    <location>
        <position position="225"/>
    </location>
    <ligand>
        <name>Mg(2+)</name>
        <dbReference type="ChEBI" id="CHEBI:18420"/>
        <label>2</label>
    </ligand>
</feature>
<dbReference type="InterPro" id="IPR000312">
    <property type="entry name" value="Glycosyl_Trfase_fam3"/>
</dbReference>
<dbReference type="STRING" id="1042163.BRLA_c019230"/>
<dbReference type="AlphaFoldDB" id="A0A075R310"/>
<feature type="binding site" evidence="9">
    <location>
        <position position="80"/>
    </location>
    <ligand>
        <name>anthranilate</name>
        <dbReference type="ChEBI" id="CHEBI:16567"/>
        <label>1</label>
    </ligand>
</feature>
<dbReference type="Gene3D" id="3.40.1030.10">
    <property type="entry name" value="Nucleoside phosphorylase/phosphoribosyltransferase catalytic domain"/>
    <property type="match status" value="1"/>
</dbReference>
<evidence type="ECO:0000256" key="2">
    <source>
        <dbReference type="ARBA" id="ARBA00022605"/>
    </source>
</evidence>
<comment type="caution">
    <text evidence="9">Lacks conserved residue(s) required for the propagation of feature annotation.</text>
</comment>
<evidence type="ECO:0000256" key="6">
    <source>
        <dbReference type="ARBA" id="ARBA00023141"/>
    </source>
</evidence>
<reference evidence="12 13" key="1">
    <citation type="journal article" date="2011" name="J. Bacteriol.">
        <title>Genome sequence of Brevibacillus laterosporus LMG 15441, a pathogen of invertebrates.</title>
        <authorList>
            <person name="Djukic M."/>
            <person name="Poehlein A."/>
            <person name="Thurmer A."/>
            <person name="Daniel R."/>
        </authorList>
    </citation>
    <scope>NUCLEOTIDE SEQUENCE [LARGE SCALE GENOMIC DNA]</scope>
    <source>
        <strain evidence="12 13">LMG 15441</strain>
    </source>
</reference>
<feature type="binding site" evidence="9">
    <location>
        <position position="120"/>
    </location>
    <ligand>
        <name>5-phospho-alpha-D-ribose 1-diphosphate</name>
        <dbReference type="ChEBI" id="CHEBI:58017"/>
    </ligand>
</feature>
<keyword evidence="4 9" id="KW-0808">Transferase</keyword>
<feature type="binding site" evidence="9">
    <location>
        <begin position="108"/>
        <end position="116"/>
    </location>
    <ligand>
        <name>5-phospho-alpha-D-ribose 1-diphosphate</name>
        <dbReference type="ChEBI" id="CHEBI:58017"/>
    </ligand>
</feature>
<protein>
    <recommendedName>
        <fullName evidence="9">Anthranilate phosphoribosyltransferase</fullName>
        <ecNumber evidence="9">2.4.2.18</ecNumber>
    </recommendedName>
</protein>
<dbReference type="GO" id="GO:0005829">
    <property type="term" value="C:cytosol"/>
    <property type="evidence" value="ECO:0007669"/>
    <property type="project" value="TreeGrafter"/>
</dbReference>
<evidence type="ECO:0000259" key="10">
    <source>
        <dbReference type="Pfam" id="PF00591"/>
    </source>
</evidence>
<dbReference type="KEGG" id="blr:BRLA_c019230"/>
<feature type="binding site" evidence="9">
    <location>
        <position position="226"/>
    </location>
    <ligand>
        <name>Mg(2+)</name>
        <dbReference type="ChEBI" id="CHEBI:18420"/>
        <label>2</label>
    </ligand>
</feature>
<comment type="function">
    <text evidence="9">Catalyzes the transfer of the phosphoribosyl group of 5-phosphorylribose-1-pyrophosphate (PRPP) to anthranilate to yield N-(5'-phosphoribosyl)-anthranilate (PRA).</text>
</comment>
<evidence type="ECO:0000256" key="1">
    <source>
        <dbReference type="ARBA" id="ARBA00004907"/>
    </source>
</evidence>
<dbReference type="InterPro" id="IPR035902">
    <property type="entry name" value="Nuc_phospho_transferase"/>
</dbReference>
<feature type="binding site" evidence="9">
    <location>
        <begin position="90"/>
        <end position="93"/>
    </location>
    <ligand>
        <name>5-phospho-alpha-D-ribose 1-diphosphate</name>
        <dbReference type="ChEBI" id="CHEBI:58017"/>
    </ligand>
</feature>
<dbReference type="InterPro" id="IPR017459">
    <property type="entry name" value="Glycosyl_Trfase_fam3_N_dom"/>
</dbReference>
<dbReference type="Pfam" id="PF00591">
    <property type="entry name" value="Glycos_transf_3"/>
    <property type="match status" value="1"/>
</dbReference>
<evidence type="ECO:0000256" key="8">
    <source>
        <dbReference type="ARBA" id="ARBA00061188"/>
    </source>
</evidence>
<dbReference type="EC" id="2.4.2.18" evidence="9"/>
<dbReference type="SUPFAM" id="SSF52418">
    <property type="entry name" value="Nucleoside phosphorylase/phosphoribosyltransferase catalytic domain"/>
    <property type="match status" value="1"/>
</dbReference>
<dbReference type="InterPro" id="IPR036320">
    <property type="entry name" value="Glycosyl_Trfase_fam3_N_dom_sf"/>
</dbReference>
<keyword evidence="6 9" id="KW-0057">Aromatic amino acid biosynthesis</keyword>
<dbReference type="EMBL" id="CP007806">
    <property type="protein sequence ID" value="AIG26244.1"/>
    <property type="molecule type" value="Genomic_DNA"/>
</dbReference>
<feature type="binding site" evidence="9">
    <location>
        <position position="88"/>
    </location>
    <ligand>
        <name>5-phospho-alpha-D-ribose 1-diphosphate</name>
        <dbReference type="ChEBI" id="CHEBI:58017"/>
    </ligand>
</feature>
<evidence type="ECO:0000256" key="9">
    <source>
        <dbReference type="HAMAP-Rule" id="MF_00211"/>
    </source>
</evidence>
<keyword evidence="3 9" id="KW-0328">Glycosyltransferase</keyword>
<sequence>MLTTSLDKITRKQHLDRTLARLAMGEIMDGKATHAQIGAFLAALRVKGEQVEELIGFAEAMRERVKAFPVAKQNVIDTCGTGGDGASTFNISTASAIVAASGGVSVAKHGNRAVSSKCGSADVLEALGIPIQLTPEQAGECLEETNLCFLFAPLYHEAMRHAAIPRKELAIRTVFNLLGPLTNPARADRQLLGLYDRGLLVPIAKTLSELGVSRAMVVAGLDGLDELTITGESEVAELRDGEVSAYRLDPERLGLRLGTSAELAGGDAAENALILEQIFKGERGAKRDIVLLNAGAILYLTDNVSSLQKGVIRAAELIDNGNAIRKLEQLRQVMRRVHHAS</sequence>
<feature type="domain" description="Glycosyl transferase family 3 N-terminal" evidence="11">
    <location>
        <begin position="6"/>
        <end position="64"/>
    </location>
</feature>
<evidence type="ECO:0000256" key="4">
    <source>
        <dbReference type="ARBA" id="ARBA00022679"/>
    </source>
</evidence>
<dbReference type="GO" id="GO:0000287">
    <property type="term" value="F:magnesium ion binding"/>
    <property type="evidence" value="ECO:0007669"/>
    <property type="project" value="UniProtKB-UniRule"/>
</dbReference>
<keyword evidence="9" id="KW-0479">Metal-binding</keyword>
<dbReference type="InterPro" id="IPR005940">
    <property type="entry name" value="Anthranilate_Pribosyl_Tfrase"/>
</dbReference>
<feature type="binding site" evidence="9">
    <location>
        <begin position="83"/>
        <end position="84"/>
    </location>
    <ligand>
        <name>5-phospho-alpha-D-ribose 1-diphosphate</name>
        <dbReference type="ChEBI" id="CHEBI:58017"/>
    </ligand>
</feature>
<evidence type="ECO:0000259" key="11">
    <source>
        <dbReference type="Pfam" id="PF02885"/>
    </source>
</evidence>
<evidence type="ECO:0000256" key="5">
    <source>
        <dbReference type="ARBA" id="ARBA00022822"/>
    </source>
</evidence>
<dbReference type="PANTHER" id="PTHR43285">
    <property type="entry name" value="ANTHRANILATE PHOSPHORIBOSYLTRANSFERASE"/>
    <property type="match status" value="1"/>
</dbReference>
<dbReference type="NCBIfam" id="TIGR01245">
    <property type="entry name" value="trpD"/>
    <property type="match status" value="1"/>
</dbReference>
<feature type="domain" description="Glycosyl transferase family 3" evidence="10">
    <location>
        <begin position="73"/>
        <end position="323"/>
    </location>
</feature>
<evidence type="ECO:0000256" key="7">
    <source>
        <dbReference type="ARBA" id="ARBA00052328"/>
    </source>
</evidence>
<dbReference type="Pfam" id="PF02885">
    <property type="entry name" value="Glycos_trans_3N"/>
    <property type="match status" value="1"/>
</dbReference>
<evidence type="ECO:0000256" key="3">
    <source>
        <dbReference type="ARBA" id="ARBA00022676"/>
    </source>
</evidence>
<dbReference type="PANTHER" id="PTHR43285:SF2">
    <property type="entry name" value="ANTHRANILATE PHOSPHORIBOSYLTRANSFERASE"/>
    <property type="match status" value="1"/>
</dbReference>
<dbReference type="eggNOG" id="COG0547">
    <property type="taxonomic scope" value="Bacteria"/>
</dbReference>
<evidence type="ECO:0000313" key="13">
    <source>
        <dbReference type="Proteomes" id="UP000005850"/>
    </source>
</evidence>
<dbReference type="RefSeq" id="WP_003338564.1">
    <property type="nucleotide sequence ID" value="NZ_CP007806.1"/>
</dbReference>
<dbReference type="HOGENOM" id="CLU_034315_2_1_9"/>